<organism evidence="1 2">
    <name type="scientific">Gulosibacter chungangensis</name>
    <dbReference type="NCBI Taxonomy" id="979746"/>
    <lineage>
        <taxon>Bacteria</taxon>
        <taxon>Bacillati</taxon>
        <taxon>Actinomycetota</taxon>
        <taxon>Actinomycetes</taxon>
        <taxon>Micrococcales</taxon>
        <taxon>Microbacteriaceae</taxon>
        <taxon>Gulosibacter</taxon>
    </lineage>
</organism>
<protein>
    <submittedName>
        <fullName evidence="1">Uncharacterized protein</fullName>
    </submittedName>
</protein>
<reference evidence="1 2" key="1">
    <citation type="submission" date="2019-09" db="EMBL/GenBank/DDBJ databases">
        <title>Phylogeny of genus Pseudoclavibacter and closely related genus.</title>
        <authorList>
            <person name="Li Y."/>
        </authorList>
    </citation>
    <scope>NUCLEOTIDE SEQUENCE [LARGE SCALE GENOMIC DNA]</scope>
    <source>
        <strain evidence="1 2">KCTC 13959</strain>
    </source>
</reference>
<dbReference type="OrthoDB" id="9789980at2"/>
<dbReference type="RefSeq" id="WP_158051777.1">
    <property type="nucleotide sequence ID" value="NZ_WBKB01000003.1"/>
</dbReference>
<name>A0A7J5BC11_9MICO</name>
<evidence type="ECO:0000313" key="1">
    <source>
        <dbReference type="EMBL" id="KAB1643361.1"/>
    </source>
</evidence>
<comment type="caution">
    <text evidence="1">The sequence shown here is derived from an EMBL/GenBank/DDBJ whole genome shotgun (WGS) entry which is preliminary data.</text>
</comment>
<gene>
    <name evidence="1" type="ORF">F8O05_05540</name>
</gene>
<dbReference type="AlphaFoldDB" id="A0A7J5BC11"/>
<dbReference type="EMBL" id="WBKB01000003">
    <property type="protein sequence ID" value="KAB1643361.1"/>
    <property type="molecule type" value="Genomic_DNA"/>
</dbReference>
<proteinExistence type="predicted"/>
<accession>A0A7J5BC11</accession>
<keyword evidence="2" id="KW-1185">Reference proteome</keyword>
<dbReference type="Proteomes" id="UP000433493">
    <property type="component" value="Unassembled WGS sequence"/>
</dbReference>
<evidence type="ECO:0000313" key="2">
    <source>
        <dbReference type="Proteomes" id="UP000433493"/>
    </source>
</evidence>
<sequence length="109" mass="11695">MRIDSLFALRSGGVRLPDGQPATLEMQELGRLRVPPGSLGICDPIWLQAPVVLSIPPGDHRVLTTIARVPESYDLMSRPGYLSLVISDRPTTSVHPGVFEEGGPDGHGT</sequence>